<dbReference type="AlphaFoldDB" id="A0A3P8FLJ5"/>
<reference evidence="1 2" key="1">
    <citation type="submission" date="2018-11" db="EMBL/GenBank/DDBJ databases">
        <authorList>
            <consortium name="Pathogen Informatics"/>
        </authorList>
    </citation>
    <scope>NUCLEOTIDE SEQUENCE [LARGE SCALE GENOMIC DNA]</scope>
    <source>
        <strain>Denwood</strain>
        <strain evidence="2">Zambia</strain>
    </source>
</reference>
<organism evidence="1 2">
    <name type="scientific">Schistosoma mattheei</name>
    <dbReference type="NCBI Taxonomy" id="31246"/>
    <lineage>
        <taxon>Eukaryota</taxon>
        <taxon>Metazoa</taxon>
        <taxon>Spiralia</taxon>
        <taxon>Lophotrochozoa</taxon>
        <taxon>Platyhelminthes</taxon>
        <taxon>Trematoda</taxon>
        <taxon>Digenea</taxon>
        <taxon>Strigeidida</taxon>
        <taxon>Schistosomatoidea</taxon>
        <taxon>Schistosomatidae</taxon>
        <taxon>Schistosoma</taxon>
    </lineage>
</organism>
<evidence type="ECO:0000313" key="1">
    <source>
        <dbReference type="EMBL" id="VDP77212.1"/>
    </source>
</evidence>
<proteinExistence type="predicted"/>
<accession>A0A3P8FLJ5</accession>
<sequence length="97" mass="11327">MNHNDIQSNFNNSIINSSIINNNNINDLFKLYTQITIIRPKFKLFPNDNLNFHTILIGQIKRMEIKIQNLTQTSTFWSIQQYDINKGVCGDFGNFTD</sequence>
<protein>
    <submittedName>
        <fullName evidence="1">Uncharacterized protein</fullName>
    </submittedName>
</protein>
<name>A0A3P8FLJ5_9TREM</name>
<dbReference type="Proteomes" id="UP000269396">
    <property type="component" value="Unassembled WGS sequence"/>
</dbReference>
<keyword evidence="2" id="KW-1185">Reference proteome</keyword>
<evidence type="ECO:0000313" key="2">
    <source>
        <dbReference type="Proteomes" id="UP000269396"/>
    </source>
</evidence>
<dbReference type="EMBL" id="UZAL01040556">
    <property type="protein sequence ID" value="VDP77212.1"/>
    <property type="molecule type" value="Genomic_DNA"/>
</dbReference>
<gene>
    <name evidence="1" type="ORF">SMTD_LOCUS18486</name>
</gene>